<dbReference type="PANTHER" id="PTHR40392:SF1">
    <property type="entry name" value="2-PHOSPHO-L-LACTATE GUANYLYLTRANSFERASE"/>
    <property type="match status" value="1"/>
</dbReference>
<protein>
    <recommendedName>
        <fullName evidence="5">Phosphoenolpyruvate guanylyltransferase</fullName>
        <shortName evidence="5">PEP guanylyltransferase</shortName>
        <ecNumber evidence="5">2.7.7.105</ecNumber>
    </recommendedName>
</protein>
<evidence type="ECO:0000256" key="2">
    <source>
        <dbReference type="ARBA" id="ARBA00022695"/>
    </source>
</evidence>
<dbReference type="GO" id="GO:0005525">
    <property type="term" value="F:GTP binding"/>
    <property type="evidence" value="ECO:0007669"/>
    <property type="project" value="UniProtKB-KW"/>
</dbReference>
<evidence type="ECO:0000256" key="3">
    <source>
        <dbReference type="ARBA" id="ARBA00022741"/>
    </source>
</evidence>
<dbReference type="SUPFAM" id="SSF53448">
    <property type="entry name" value="Nucleotide-diphospho-sugar transferases"/>
    <property type="match status" value="1"/>
</dbReference>
<dbReference type="UniPathway" id="UPA00071"/>
<feature type="binding site" evidence="5">
    <location>
        <position position="153"/>
    </location>
    <ligand>
        <name>phosphoenolpyruvate</name>
        <dbReference type="ChEBI" id="CHEBI:58702"/>
    </ligand>
</feature>
<comment type="pathway">
    <text evidence="5">Cofactor biosynthesis; coenzyme F420 biosynthesis.</text>
</comment>
<gene>
    <name evidence="5" type="primary">fbiD</name>
    <name evidence="6" type="ORF">AWC04_04900</name>
</gene>
<dbReference type="GO" id="GO:0043814">
    <property type="term" value="F:phospholactate guanylyltransferase activity"/>
    <property type="evidence" value="ECO:0007669"/>
    <property type="project" value="InterPro"/>
</dbReference>
<dbReference type="HAMAP" id="MF_02114">
    <property type="entry name" value="CofC"/>
    <property type="match status" value="1"/>
</dbReference>
<evidence type="ECO:0000256" key="4">
    <source>
        <dbReference type="ARBA" id="ARBA00023134"/>
    </source>
</evidence>
<dbReference type="GO" id="GO:0052645">
    <property type="term" value="P:F420-0 metabolic process"/>
    <property type="evidence" value="ECO:0007669"/>
    <property type="project" value="UniProtKB-UniRule"/>
</dbReference>
<keyword evidence="1 5" id="KW-0808">Transferase</keyword>
<dbReference type="InterPro" id="IPR029044">
    <property type="entry name" value="Nucleotide-diphossugar_trans"/>
</dbReference>
<evidence type="ECO:0000313" key="7">
    <source>
        <dbReference type="Proteomes" id="UP000193484"/>
    </source>
</evidence>
<keyword evidence="4 5" id="KW-0342">GTP-binding</keyword>
<dbReference type="InterPro" id="IPR002835">
    <property type="entry name" value="CofC"/>
</dbReference>
<dbReference type="Proteomes" id="UP000193484">
    <property type="component" value="Unassembled WGS sequence"/>
</dbReference>
<evidence type="ECO:0000256" key="5">
    <source>
        <dbReference type="HAMAP-Rule" id="MF_02114"/>
    </source>
</evidence>
<evidence type="ECO:0000256" key="1">
    <source>
        <dbReference type="ARBA" id="ARBA00022679"/>
    </source>
</evidence>
<dbReference type="EMBL" id="LQOJ01000020">
    <property type="protein sequence ID" value="ORV06903.1"/>
    <property type="molecule type" value="Genomic_DNA"/>
</dbReference>
<dbReference type="Pfam" id="PF01983">
    <property type="entry name" value="CofC"/>
    <property type="match status" value="1"/>
</dbReference>
<proteinExistence type="inferred from homology"/>
<keyword evidence="7" id="KW-1185">Reference proteome</keyword>
<sequence length="223" mass="23056">MSRTPPGIPGDTAVVIAVKRLAAAKTRLSAQFSADAREELVLAMLLDTAAAATRVLGAAAVTVVTPDRAVTSAVADLGMLALADPTPPGHPDPLNNALRAAVAHITARGARPRNVVILQGDLPALRSSELADALDRAEAHPRSFVADRHRTGTAALFAFGVPCEPHFGADSASRHRNSGAVELTGDWPGLRCDIDTSEDLAAAARIGLGPATRAVDERSSTRS</sequence>
<reference evidence="6 7" key="1">
    <citation type="submission" date="2016-01" db="EMBL/GenBank/DDBJ databases">
        <title>The new phylogeny of the genus Mycobacterium.</title>
        <authorList>
            <person name="Tarcisio F."/>
            <person name="Conor M."/>
            <person name="Antonella G."/>
            <person name="Elisabetta G."/>
            <person name="Giulia F.S."/>
            <person name="Sara T."/>
            <person name="Anna F."/>
            <person name="Clotilde B."/>
            <person name="Roberto B."/>
            <person name="Veronica D.S."/>
            <person name="Fabio R."/>
            <person name="Monica P."/>
            <person name="Olivier J."/>
            <person name="Enrico T."/>
            <person name="Nicola S."/>
        </authorList>
    </citation>
    <scope>NUCLEOTIDE SEQUENCE [LARGE SCALE GENOMIC DNA]</scope>
    <source>
        <strain evidence="6 7">DSM 44179</strain>
    </source>
</reference>
<feature type="binding site" evidence="5">
    <location>
        <position position="171"/>
    </location>
    <ligand>
        <name>phosphoenolpyruvate</name>
        <dbReference type="ChEBI" id="CHEBI:58702"/>
    </ligand>
</feature>
<dbReference type="NCBIfam" id="TIGR03552">
    <property type="entry name" value="F420_cofC"/>
    <property type="match status" value="1"/>
</dbReference>
<keyword evidence="2 5" id="KW-0548">Nucleotidyltransferase</keyword>
<comment type="similarity">
    <text evidence="5">Belongs to the CofC family.</text>
</comment>
<accession>A0A1X1RII8</accession>
<comment type="function">
    <text evidence="5">Guanylyltransferase that catalyzes the activation of phosphoenolpyruvate (PEP) as enolpyruvoyl-2-diphospho-5'-guanosine, via the condensation of PEP with GTP. It is involved in the biosynthesis of coenzyme F420, a hydride carrier cofactor.</text>
</comment>
<dbReference type="EC" id="2.7.7.105" evidence="5"/>
<dbReference type="AlphaFoldDB" id="A0A1X1RII8"/>
<dbReference type="STRING" id="1793.AWC04_04900"/>
<comment type="caution">
    <text evidence="6">The sequence shown here is derived from an EMBL/GenBank/DDBJ whole genome shotgun (WGS) entry which is preliminary data.</text>
</comment>
<name>A0A1X1RII8_MYCFA</name>
<keyword evidence="3 5" id="KW-0547">Nucleotide-binding</keyword>
<organism evidence="6 7">
    <name type="scientific">Mycolicibacterium fallax</name>
    <name type="common">Mycobacterium fallax</name>
    <dbReference type="NCBI Taxonomy" id="1793"/>
    <lineage>
        <taxon>Bacteria</taxon>
        <taxon>Bacillati</taxon>
        <taxon>Actinomycetota</taxon>
        <taxon>Actinomycetes</taxon>
        <taxon>Mycobacteriales</taxon>
        <taxon>Mycobacteriaceae</taxon>
        <taxon>Mycolicibacterium</taxon>
    </lineage>
</organism>
<dbReference type="PANTHER" id="PTHR40392">
    <property type="entry name" value="2-PHOSPHO-L-LACTATE GUANYLYLTRANSFERASE"/>
    <property type="match status" value="1"/>
</dbReference>
<dbReference type="Gene3D" id="3.90.550.10">
    <property type="entry name" value="Spore Coat Polysaccharide Biosynthesis Protein SpsA, Chain A"/>
    <property type="match status" value="1"/>
</dbReference>
<feature type="binding site" evidence="5">
    <location>
        <position position="168"/>
    </location>
    <ligand>
        <name>phosphoenolpyruvate</name>
        <dbReference type="ChEBI" id="CHEBI:58702"/>
    </ligand>
</feature>
<comment type="catalytic activity">
    <reaction evidence="5">
        <text>phosphoenolpyruvate + GTP + H(+) = enolpyruvoyl-2-diphospho-5'-guanosine + diphosphate</text>
        <dbReference type="Rhea" id="RHEA:30519"/>
        <dbReference type="ChEBI" id="CHEBI:15378"/>
        <dbReference type="ChEBI" id="CHEBI:33019"/>
        <dbReference type="ChEBI" id="CHEBI:37565"/>
        <dbReference type="ChEBI" id="CHEBI:58702"/>
        <dbReference type="ChEBI" id="CHEBI:143701"/>
        <dbReference type="EC" id="2.7.7.105"/>
    </reaction>
</comment>
<evidence type="ECO:0000313" key="6">
    <source>
        <dbReference type="EMBL" id="ORV06903.1"/>
    </source>
</evidence>